<proteinExistence type="predicted"/>
<dbReference type="Proteomes" id="UP000494165">
    <property type="component" value="Unassembled WGS sequence"/>
</dbReference>
<accession>A0A8S1DQH3</accession>
<keyword evidence="2" id="KW-1185">Reference proteome</keyword>
<dbReference type="Gene3D" id="3.80.10.10">
    <property type="entry name" value="Ribonuclease Inhibitor"/>
    <property type="match status" value="1"/>
</dbReference>
<evidence type="ECO:0000313" key="2">
    <source>
        <dbReference type="Proteomes" id="UP000494165"/>
    </source>
</evidence>
<gene>
    <name evidence="1" type="ORF">CLODIP_2_CD04713</name>
</gene>
<dbReference type="EMBL" id="CADEPI010000451">
    <property type="protein sequence ID" value="CAB3386064.1"/>
    <property type="molecule type" value="Genomic_DNA"/>
</dbReference>
<protein>
    <recommendedName>
        <fullName evidence="3">F-box domain-containing protein</fullName>
    </recommendedName>
</protein>
<comment type="caution">
    <text evidence="1">The sequence shown here is derived from an EMBL/GenBank/DDBJ whole genome shotgun (WGS) entry which is preliminary data.</text>
</comment>
<dbReference type="AlphaFoldDB" id="A0A8S1DQH3"/>
<sequence>MVSSISKTLLRVGFSPIKPSRASPKGEAMGVATRFHHQPPEAGRYIILFTKSINMLRFLRKRFFKASRRQQLTYERLSNLYQKDSLRQSLIRRILNDILEGTISVQELKILPSTVLDEILVQFLRLENVKNSYKGDTRTFGKRVHILHEILRIYQPKSIYLDGLMTFGTKKFKMQQLAMVIQMIANHAPDLECLTFSRTINEMPMKTSPKLSAVLSEKISKLRKLKKLTLSSYSMDLKDLNLILSQLTELQFVNVQLNFNNVSLEDIQTLNIDSPHLKVFTFIQNNKLLNENAIIFLNALTKACLERLPNLEIMQQLFTNVHKASFPVPKTFEMYTRTYKLRHLTISPMEGPLHLAFPNVTHLKIIWPMNRVYNSKGANALLKFSRVKSLTLENVPSGGILSKFLSTYGPQLETLNLGNGQIFNLNYELGKIFDVCPNLQNLSIIHSRLKITDNSRSIRFFAQLKSLFWGSTMRSRPAFLSKILKAPQLTHLTLCRENFDLKDLKRVSALIRERQILGKLQYFTFFSDTKEPEEHDPVLERHYDNFYAALFDFLKDASAFLPNLVGVDIRMTHQLRKKIFQRHNFGPYEYLFKNQHLEGKNALENAMKFRKCIFTGIDRIF</sequence>
<dbReference type="InterPro" id="IPR032675">
    <property type="entry name" value="LRR_dom_sf"/>
</dbReference>
<organism evidence="1 2">
    <name type="scientific">Cloeon dipterum</name>
    <dbReference type="NCBI Taxonomy" id="197152"/>
    <lineage>
        <taxon>Eukaryota</taxon>
        <taxon>Metazoa</taxon>
        <taxon>Ecdysozoa</taxon>
        <taxon>Arthropoda</taxon>
        <taxon>Hexapoda</taxon>
        <taxon>Insecta</taxon>
        <taxon>Pterygota</taxon>
        <taxon>Palaeoptera</taxon>
        <taxon>Ephemeroptera</taxon>
        <taxon>Pisciforma</taxon>
        <taxon>Baetidae</taxon>
        <taxon>Cloeon</taxon>
    </lineage>
</organism>
<evidence type="ECO:0000313" key="1">
    <source>
        <dbReference type="EMBL" id="CAB3386064.1"/>
    </source>
</evidence>
<reference evidence="1 2" key="1">
    <citation type="submission" date="2020-04" db="EMBL/GenBank/DDBJ databases">
        <authorList>
            <person name="Alioto T."/>
            <person name="Alioto T."/>
            <person name="Gomez Garrido J."/>
        </authorList>
    </citation>
    <scope>NUCLEOTIDE SEQUENCE [LARGE SCALE GENOMIC DNA]</scope>
</reference>
<dbReference type="SUPFAM" id="SSF52047">
    <property type="entry name" value="RNI-like"/>
    <property type="match status" value="1"/>
</dbReference>
<evidence type="ECO:0008006" key="3">
    <source>
        <dbReference type="Google" id="ProtNLM"/>
    </source>
</evidence>
<name>A0A8S1DQH3_9INSE</name>